<dbReference type="Pfam" id="PF01327">
    <property type="entry name" value="Pep_deformylase"/>
    <property type="match status" value="1"/>
</dbReference>
<keyword evidence="5" id="KW-1185">Reference proteome</keyword>
<dbReference type="EC" id="3.5.1.88" evidence="3"/>
<dbReference type="PIRSF" id="PIRSF004749">
    <property type="entry name" value="Pep_def"/>
    <property type="match status" value="1"/>
</dbReference>
<evidence type="ECO:0000313" key="5">
    <source>
        <dbReference type="Proteomes" id="UP000620366"/>
    </source>
</evidence>
<dbReference type="GO" id="GO:0046872">
    <property type="term" value="F:metal ion binding"/>
    <property type="evidence" value="ECO:0007669"/>
    <property type="project" value="UniProtKB-KW"/>
</dbReference>
<evidence type="ECO:0000256" key="1">
    <source>
        <dbReference type="ARBA" id="ARBA00010759"/>
    </source>
</evidence>
<keyword evidence="3 4" id="KW-0378">Hydrolase</keyword>
<dbReference type="Gene3D" id="3.90.45.10">
    <property type="entry name" value="Peptide deformylase"/>
    <property type="match status" value="1"/>
</dbReference>
<dbReference type="HAMAP" id="MF_00163">
    <property type="entry name" value="Pep_deformylase"/>
    <property type="match status" value="1"/>
</dbReference>
<comment type="function">
    <text evidence="3">Removes the formyl group from the N-terminal Met of newly synthesized proteins. Requires at least a dipeptide for an efficient rate of reaction. N-terminal L-methionine is a prerequisite for activity but the enzyme has broad specificity at other positions.</text>
</comment>
<keyword evidence="3" id="KW-0648">Protein biosynthesis</keyword>
<dbReference type="PANTHER" id="PTHR10458">
    <property type="entry name" value="PEPTIDE DEFORMYLASE"/>
    <property type="match status" value="1"/>
</dbReference>
<gene>
    <name evidence="3 4" type="primary">def</name>
    <name evidence="4" type="ORF">H8695_09785</name>
</gene>
<comment type="catalytic activity">
    <reaction evidence="3">
        <text>N-terminal N-formyl-L-methionyl-[peptide] + H2O = N-terminal L-methionyl-[peptide] + formate</text>
        <dbReference type="Rhea" id="RHEA:24420"/>
        <dbReference type="Rhea" id="RHEA-COMP:10639"/>
        <dbReference type="Rhea" id="RHEA-COMP:10640"/>
        <dbReference type="ChEBI" id="CHEBI:15377"/>
        <dbReference type="ChEBI" id="CHEBI:15740"/>
        <dbReference type="ChEBI" id="CHEBI:49298"/>
        <dbReference type="ChEBI" id="CHEBI:64731"/>
        <dbReference type="EC" id="3.5.1.88"/>
    </reaction>
</comment>
<dbReference type="PRINTS" id="PR01576">
    <property type="entry name" value="PDEFORMYLASE"/>
</dbReference>
<comment type="caution">
    <text evidence="4">The sequence shown here is derived from an EMBL/GenBank/DDBJ whole genome shotgun (WGS) entry which is preliminary data.</text>
</comment>
<feature type="active site" evidence="3">
    <location>
        <position position="132"/>
    </location>
</feature>
<dbReference type="GO" id="GO:0006412">
    <property type="term" value="P:translation"/>
    <property type="evidence" value="ECO:0007669"/>
    <property type="project" value="UniProtKB-UniRule"/>
</dbReference>
<feature type="binding site" evidence="3">
    <location>
        <position position="135"/>
    </location>
    <ligand>
        <name>Fe cation</name>
        <dbReference type="ChEBI" id="CHEBI:24875"/>
    </ligand>
</feature>
<reference evidence="4" key="1">
    <citation type="submission" date="2020-08" db="EMBL/GenBank/DDBJ databases">
        <title>Genome public.</title>
        <authorList>
            <person name="Liu C."/>
            <person name="Sun Q."/>
        </authorList>
    </citation>
    <scope>NUCLEOTIDE SEQUENCE</scope>
    <source>
        <strain evidence="4">BX7</strain>
    </source>
</reference>
<dbReference type="Proteomes" id="UP000620366">
    <property type="component" value="Unassembled WGS sequence"/>
</dbReference>
<comment type="cofactor">
    <cofactor evidence="3">
        <name>Fe(2+)</name>
        <dbReference type="ChEBI" id="CHEBI:29033"/>
    </cofactor>
    <text evidence="3">Binds 1 Fe(2+) ion.</text>
</comment>
<dbReference type="InterPro" id="IPR023635">
    <property type="entry name" value="Peptide_deformylase"/>
</dbReference>
<dbReference type="NCBIfam" id="TIGR00079">
    <property type="entry name" value="pept_deformyl"/>
    <property type="match status" value="1"/>
</dbReference>
<proteinExistence type="inferred from homology"/>
<feature type="binding site" evidence="3">
    <location>
        <position position="131"/>
    </location>
    <ligand>
        <name>Fe cation</name>
        <dbReference type="ChEBI" id="CHEBI:24875"/>
    </ligand>
</feature>
<evidence type="ECO:0000256" key="3">
    <source>
        <dbReference type="HAMAP-Rule" id="MF_00163"/>
    </source>
</evidence>
<feature type="binding site" evidence="3">
    <location>
        <position position="89"/>
    </location>
    <ligand>
        <name>Fe cation</name>
        <dbReference type="ChEBI" id="CHEBI:24875"/>
    </ligand>
</feature>
<protein>
    <recommendedName>
        <fullName evidence="3">Peptide deformylase</fullName>
        <shortName evidence="3">PDF</shortName>
        <ecNumber evidence="3">3.5.1.88</ecNumber>
    </recommendedName>
    <alternativeName>
        <fullName evidence="3">Polypeptide deformylase</fullName>
    </alternativeName>
</protein>
<evidence type="ECO:0000313" key="4">
    <source>
        <dbReference type="EMBL" id="MBC8536976.1"/>
    </source>
</evidence>
<sequence>MAIRTILNKKEDALRKKCRPIDRITPHLLTLLDDMRETVVDANGAGLAAPQVGVLRRIAVVVNENDEIFELINPEIVERRGEQQELEGCLSDPGEWGITSRPQWVKARAMNRQGEWYELEGEGLFARAICHEIDHLDGILFTDHALKILTDEQLTEFLEQQAAAENEKA</sequence>
<keyword evidence="2 3" id="KW-0408">Iron</keyword>
<comment type="similarity">
    <text evidence="1 3">Belongs to the polypeptide deformylase family.</text>
</comment>
<dbReference type="GO" id="GO:0042586">
    <property type="term" value="F:peptide deformylase activity"/>
    <property type="evidence" value="ECO:0007669"/>
    <property type="project" value="UniProtKB-UniRule"/>
</dbReference>
<dbReference type="RefSeq" id="WP_249301083.1">
    <property type="nucleotide sequence ID" value="NZ_JACRSP010000004.1"/>
</dbReference>
<dbReference type="EMBL" id="JACRSP010000004">
    <property type="protein sequence ID" value="MBC8536976.1"/>
    <property type="molecule type" value="Genomic_DNA"/>
</dbReference>
<dbReference type="SUPFAM" id="SSF56420">
    <property type="entry name" value="Peptide deformylase"/>
    <property type="match status" value="1"/>
</dbReference>
<evidence type="ECO:0000256" key="2">
    <source>
        <dbReference type="ARBA" id="ARBA00023004"/>
    </source>
</evidence>
<dbReference type="PANTHER" id="PTHR10458:SF22">
    <property type="entry name" value="PEPTIDE DEFORMYLASE"/>
    <property type="match status" value="1"/>
</dbReference>
<accession>A0A926HVT8</accession>
<organism evidence="4 5">
    <name type="scientific">Feifania hominis</name>
    <dbReference type="NCBI Taxonomy" id="2763660"/>
    <lineage>
        <taxon>Bacteria</taxon>
        <taxon>Bacillati</taxon>
        <taxon>Bacillota</taxon>
        <taxon>Clostridia</taxon>
        <taxon>Eubacteriales</taxon>
        <taxon>Feifaniaceae</taxon>
        <taxon>Feifania</taxon>
    </lineage>
</organism>
<dbReference type="AlphaFoldDB" id="A0A926HVT8"/>
<dbReference type="NCBIfam" id="NF001159">
    <property type="entry name" value="PRK00150.1-3"/>
    <property type="match status" value="1"/>
</dbReference>
<dbReference type="CDD" id="cd00487">
    <property type="entry name" value="Pep_deformylase"/>
    <property type="match status" value="1"/>
</dbReference>
<dbReference type="InterPro" id="IPR036821">
    <property type="entry name" value="Peptide_deformylase_sf"/>
</dbReference>
<keyword evidence="3" id="KW-0479">Metal-binding</keyword>
<name>A0A926HVT8_9FIRM</name>